<dbReference type="OrthoDB" id="10290545at2759"/>
<proteinExistence type="predicted"/>
<comment type="caution">
    <text evidence="1">The sequence shown here is derived from an EMBL/GenBank/DDBJ whole genome shotgun (WGS) entry which is preliminary data.</text>
</comment>
<sequence length="151" mass="17077">MQQSSELSIKHHYSLFCNPAHCPFAFPDRKNRTPLPILFGEGLLNLPVELKLVFHLLVSKLFGVLLKTRVTVPLFSTADAVGVIELIMGVEFCREGLEKISSSGGTTNRSWTEMMTWLMNEAPGDLSVPTLRMREMVFVFTSDQCEERNEK</sequence>
<evidence type="ECO:0000313" key="1">
    <source>
        <dbReference type="EMBL" id="PTD10135.1"/>
    </source>
</evidence>
<dbReference type="Proteomes" id="UP000241587">
    <property type="component" value="Unassembled WGS sequence"/>
</dbReference>
<dbReference type="EMBL" id="PVEM01000003">
    <property type="protein sequence ID" value="PTD10135.1"/>
    <property type="molecule type" value="Genomic_DNA"/>
</dbReference>
<protein>
    <submittedName>
        <fullName evidence="1">Uncharacterized protein</fullName>
    </submittedName>
</protein>
<name>A0A2T4H309_FUSCU</name>
<organism evidence="1 2">
    <name type="scientific">Fusarium culmorum</name>
    <dbReference type="NCBI Taxonomy" id="5516"/>
    <lineage>
        <taxon>Eukaryota</taxon>
        <taxon>Fungi</taxon>
        <taxon>Dikarya</taxon>
        <taxon>Ascomycota</taxon>
        <taxon>Pezizomycotina</taxon>
        <taxon>Sordariomycetes</taxon>
        <taxon>Hypocreomycetidae</taxon>
        <taxon>Hypocreales</taxon>
        <taxon>Nectriaceae</taxon>
        <taxon>Fusarium</taxon>
    </lineage>
</organism>
<gene>
    <name evidence="1" type="ORF">FCULG_00008122</name>
</gene>
<evidence type="ECO:0000313" key="2">
    <source>
        <dbReference type="Proteomes" id="UP000241587"/>
    </source>
</evidence>
<keyword evidence="2" id="KW-1185">Reference proteome</keyword>
<accession>A0A2T4H309</accession>
<dbReference type="OMA" id="WLMNEAP"/>
<reference evidence="1 2" key="1">
    <citation type="submission" date="2018-02" db="EMBL/GenBank/DDBJ databases">
        <title>Fusarium culmorum secondary metabolites in fungal-bacterial-plant interactions.</title>
        <authorList>
            <person name="Schmidt R."/>
        </authorList>
    </citation>
    <scope>NUCLEOTIDE SEQUENCE [LARGE SCALE GENOMIC DNA]</scope>
    <source>
        <strain evidence="1 2">PV</strain>
    </source>
</reference>
<dbReference type="AlphaFoldDB" id="A0A2T4H309"/>